<protein>
    <recommendedName>
        <fullName evidence="2">Antitoxin</fullName>
    </recommendedName>
</protein>
<evidence type="ECO:0000313" key="3">
    <source>
        <dbReference type="EMBL" id="MBB3118638.1"/>
    </source>
</evidence>
<dbReference type="SUPFAM" id="SSF143120">
    <property type="entry name" value="YefM-like"/>
    <property type="match status" value="1"/>
</dbReference>
<evidence type="ECO:0000256" key="2">
    <source>
        <dbReference type="RuleBase" id="RU362080"/>
    </source>
</evidence>
<evidence type="ECO:0000256" key="1">
    <source>
        <dbReference type="ARBA" id="ARBA00009981"/>
    </source>
</evidence>
<comment type="caution">
    <text evidence="3">The sequence shown here is derived from an EMBL/GenBank/DDBJ whole genome shotgun (WGS) entry which is preliminary data.</text>
</comment>
<dbReference type="Proteomes" id="UP000541535">
    <property type="component" value="Unassembled WGS sequence"/>
</dbReference>
<reference evidence="3 4" key="1">
    <citation type="submission" date="2020-08" db="EMBL/GenBank/DDBJ databases">
        <title>Genomic Encyclopedia of Type Strains, Phase III (KMG-III): the genomes of soil and plant-associated and newly described type strains.</title>
        <authorList>
            <person name="Whitman W."/>
        </authorList>
    </citation>
    <scope>NUCLEOTIDE SEQUENCE [LARGE SCALE GENOMIC DNA]</scope>
    <source>
        <strain evidence="3 4">CECT 8897</strain>
    </source>
</reference>
<organism evidence="3 4">
    <name type="scientific">Pseudoduganella violacea</name>
    <dbReference type="NCBI Taxonomy" id="1715466"/>
    <lineage>
        <taxon>Bacteria</taxon>
        <taxon>Pseudomonadati</taxon>
        <taxon>Pseudomonadota</taxon>
        <taxon>Betaproteobacteria</taxon>
        <taxon>Burkholderiales</taxon>
        <taxon>Oxalobacteraceae</taxon>
        <taxon>Telluria group</taxon>
        <taxon>Pseudoduganella</taxon>
    </lineage>
</organism>
<dbReference type="NCBIfam" id="TIGR01552">
    <property type="entry name" value="phd_fam"/>
    <property type="match status" value="1"/>
</dbReference>
<proteinExistence type="inferred from homology"/>
<comment type="function">
    <text evidence="2">Antitoxin component of a type II toxin-antitoxin (TA) system.</text>
</comment>
<dbReference type="RefSeq" id="WP_183440521.1">
    <property type="nucleotide sequence ID" value="NZ_JACHXD010000003.1"/>
</dbReference>
<dbReference type="InterPro" id="IPR036165">
    <property type="entry name" value="YefM-like_sf"/>
</dbReference>
<sequence>MNSPKAVQPISFLKTNPGDVVKQAQESQAPVMITVNGKVQAVVQDVVSYQKTQDQLNMLRILVHGQKQIAEGKVSDHDDFFKELEDEDKNL</sequence>
<dbReference type="EMBL" id="JACHXD010000003">
    <property type="protein sequence ID" value="MBB3118638.1"/>
    <property type="molecule type" value="Genomic_DNA"/>
</dbReference>
<gene>
    <name evidence="3" type="ORF">FHS03_001669</name>
</gene>
<accession>A0A7W5B917</accession>
<dbReference type="AlphaFoldDB" id="A0A7W5B917"/>
<dbReference type="InterPro" id="IPR006442">
    <property type="entry name" value="Antitoxin_Phd/YefM"/>
</dbReference>
<evidence type="ECO:0000313" key="4">
    <source>
        <dbReference type="Proteomes" id="UP000541535"/>
    </source>
</evidence>
<comment type="similarity">
    <text evidence="1 2">Belongs to the phD/YefM antitoxin family.</text>
</comment>
<name>A0A7W5B917_9BURK</name>
<dbReference type="Pfam" id="PF02604">
    <property type="entry name" value="PhdYeFM_antitox"/>
    <property type="match status" value="1"/>
</dbReference>
<keyword evidence="4" id="KW-1185">Reference proteome</keyword>